<keyword evidence="1" id="KW-1133">Transmembrane helix</keyword>
<feature type="transmembrane region" description="Helical" evidence="1">
    <location>
        <begin position="97"/>
        <end position="116"/>
    </location>
</feature>
<evidence type="ECO:0000256" key="1">
    <source>
        <dbReference type="SAM" id="Phobius"/>
    </source>
</evidence>
<keyword evidence="1" id="KW-0812">Transmembrane</keyword>
<keyword evidence="3" id="KW-1185">Reference proteome</keyword>
<feature type="non-terminal residue" evidence="2">
    <location>
        <position position="1"/>
    </location>
</feature>
<name>A0A8X6KCR8_9ARAC</name>
<organism evidence="2 3">
    <name type="scientific">Trichonephila inaurata madagascariensis</name>
    <dbReference type="NCBI Taxonomy" id="2747483"/>
    <lineage>
        <taxon>Eukaryota</taxon>
        <taxon>Metazoa</taxon>
        <taxon>Ecdysozoa</taxon>
        <taxon>Arthropoda</taxon>
        <taxon>Chelicerata</taxon>
        <taxon>Arachnida</taxon>
        <taxon>Araneae</taxon>
        <taxon>Araneomorphae</taxon>
        <taxon>Entelegynae</taxon>
        <taxon>Araneoidea</taxon>
        <taxon>Nephilidae</taxon>
        <taxon>Trichonephila</taxon>
        <taxon>Trichonephila inaurata</taxon>
    </lineage>
</organism>
<sequence>DQIIQNKKEGCGSISEEVPDAIEETWKAILEMFQMIDMSCCNISKMVELSMPFPGTSAAVERILSNCGERFISETAECVTVKAYQQRIPRNTAMIRLPILILSLLAVSSVIAFKGYDDDFLDFNLKADTCIGQAGDQKLCDKYIGCDRKAPKRINDAFKKCVRENVSGGTIGKCNGKETLFKTPEEFDNYKKCLLDVIPM</sequence>
<protein>
    <submittedName>
        <fullName evidence="2">Uncharacterized protein</fullName>
    </submittedName>
</protein>
<proteinExistence type="predicted"/>
<evidence type="ECO:0000313" key="2">
    <source>
        <dbReference type="EMBL" id="GFS39999.1"/>
    </source>
</evidence>
<gene>
    <name evidence="2" type="primary">NCL1_47421</name>
    <name evidence="2" type="ORF">TNIN_249031</name>
</gene>
<accession>A0A8X6KCR8</accession>
<reference evidence="2" key="1">
    <citation type="submission" date="2020-08" db="EMBL/GenBank/DDBJ databases">
        <title>Multicomponent nature underlies the extraordinary mechanical properties of spider dragline silk.</title>
        <authorList>
            <person name="Kono N."/>
            <person name="Nakamura H."/>
            <person name="Mori M."/>
            <person name="Yoshida Y."/>
            <person name="Ohtoshi R."/>
            <person name="Malay A.D."/>
            <person name="Moran D.A.P."/>
            <person name="Tomita M."/>
            <person name="Numata K."/>
            <person name="Arakawa K."/>
        </authorList>
    </citation>
    <scope>NUCLEOTIDE SEQUENCE</scope>
</reference>
<dbReference type="EMBL" id="BMAV01025253">
    <property type="protein sequence ID" value="GFS39999.1"/>
    <property type="molecule type" value="Genomic_DNA"/>
</dbReference>
<comment type="caution">
    <text evidence="2">The sequence shown here is derived from an EMBL/GenBank/DDBJ whole genome shotgun (WGS) entry which is preliminary data.</text>
</comment>
<dbReference type="AlphaFoldDB" id="A0A8X6KCR8"/>
<feature type="non-terminal residue" evidence="2">
    <location>
        <position position="200"/>
    </location>
</feature>
<keyword evidence="1" id="KW-0472">Membrane</keyword>
<evidence type="ECO:0000313" key="3">
    <source>
        <dbReference type="Proteomes" id="UP000886998"/>
    </source>
</evidence>
<dbReference type="Proteomes" id="UP000886998">
    <property type="component" value="Unassembled WGS sequence"/>
</dbReference>
<dbReference type="OrthoDB" id="10391976at2759"/>